<comment type="cofactor">
    <cofactor evidence="1">
        <name>FAD</name>
        <dbReference type="ChEBI" id="CHEBI:57692"/>
    </cofactor>
</comment>
<dbReference type="PANTHER" id="PTHR10961:SF7">
    <property type="entry name" value="FAD DEPENDENT OXIDOREDUCTASE DOMAIN-CONTAINING PROTEIN"/>
    <property type="match status" value="1"/>
</dbReference>
<dbReference type="NCBIfam" id="NF008425">
    <property type="entry name" value="PRK11259.1"/>
    <property type="match status" value="1"/>
</dbReference>
<dbReference type="PANTHER" id="PTHR10961">
    <property type="entry name" value="PEROXISOMAL SARCOSINE OXIDASE"/>
    <property type="match status" value="1"/>
</dbReference>
<dbReference type="GO" id="GO:0050660">
    <property type="term" value="F:flavin adenine dinucleotide binding"/>
    <property type="evidence" value="ECO:0007669"/>
    <property type="project" value="InterPro"/>
</dbReference>
<dbReference type="Gene3D" id="3.30.9.10">
    <property type="entry name" value="D-Amino Acid Oxidase, subunit A, domain 2"/>
    <property type="match status" value="1"/>
</dbReference>
<evidence type="ECO:0000256" key="1">
    <source>
        <dbReference type="ARBA" id="ARBA00001974"/>
    </source>
</evidence>
<dbReference type="Proteomes" id="UP000228921">
    <property type="component" value="Unassembled WGS sequence"/>
</dbReference>
<evidence type="ECO:0000313" key="7">
    <source>
        <dbReference type="Proteomes" id="UP000228921"/>
    </source>
</evidence>
<evidence type="ECO:0000259" key="5">
    <source>
        <dbReference type="Pfam" id="PF01266"/>
    </source>
</evidence>
<dbReference type="Pfam" id="PF01266">
    <property type="entry name" value="DAO"/>
    <property type="match status" value="1"/>
</dbReference>
<evidence type="ECO:0000256" key="2">
    <source>
        <dbReference type="ARBA" id="ARBA00022630"/>
    </source>
</evidence>
<evidence type="ECO:0000256" key="3">
    <source>
        <dbReference type="ARBA" id="ARBA00022827"/>
    </source>
</evidence>
<dbReference type="SUPFAM" id="SSF54373">
    <property type="entry name" value="FAD-linked reductases, C-terminal domain"/>
    <property type="match status" value="1"/>
</dbReference>
<evidence type="ECO:0000256" key="4">
    <source>
        <dbReference type="ARBA" id="ARBA00023002"/>
    </source>
</evidence>
<keyword evidence="4" id="KW-0560">Oxidoreductase</keyword>
<proteinExistence type="predicted"/>
<dbReference type="InterPro" id="IPR002204">
    <property type="entry name" value="3-OH-isobutyrate_DH-rel_CS"/>
</dbReference>
<dbReference type="Gene3D" id="3.50.50.60">
    <property type="entry name" value="FAD/NAD(P)-binding domain"/>
    <property type="match status" value="1"/>
</dbReference>
<name>A0A2M8P0A1_9CHLR</name>
<keyword evidence="3" id="KW-0274">FAD</keyword>
<dbReference type="FunFam" id="3.50.50.60:FF:000189">
    <property type="entry name" value="Monomeric sarcosine oxidase"/>
    <property type="match status" value="1"/>
</dbReference>
<dbReference type="GO" id="GO:0008115">
    <property type="term" value="F:sarcosine oxidase activity"/>
    <property type="evidence" value="ECO:0007669"/>
    <property type="project" value="TreeGrafter"/>
</dbReference>
<evidence type="ECO:0000313" key="6">
    <source>
        <dbReference type="EMBL" id="PJF30975.1"/>
    </source>
</evidence>
<keyword evidence="2" id="KW-0285">Flavoprotein</keyword>
<dbReference type="SUPFAM" id="SSF51905">
    <property type="entry name" value="FAD/NAD(P)-binding domain"/>
    <property type="match status" value="1"/>
</dbReference>
<gene>
    <name evidence="6" type="ORF">CUN51_05705</name>
</gene>
<reference evidence="6 7" key="1">
    <citation type="submission" date="2017-11" db="EMBL/GenBank/DDBJ databases">
        <title>Evolution of Phototrophy in the Chloroflexi Phylum Driven by Horizontal Gene Transfer.</title>
        <authorList>
            <person name="Ward L.M."/>
            <person name="Hemp J."/>
            <person name="Shih P.M."/>
            <person name="Mcglynn S.E."/>
            <person name="Fischer W."/>
        </authorList>
    </citation>
    <scope>NUCLEOTIDE SEQUENCE [LARGE SCALE GENOMIC DNA]</scope>
    <source>
        <strain evidence="6">CP2_2F</strain>
    </source>
</reference>
<sequence>MRYALSLLVYSLSIPFSEIAKRQAIHLPQHQTVCHNSSAIAGYIRTGGKTGMNRPYDAIVVGLGVMGSAAAYHLAKMGQRVLALEQFELDHRNGSSHGESRIIRYAYAHPLYVQMAREAFALWQALERASGKRLMVRTGGFDFGFPDSPTLRATLQTLDSAAIPFEVLDEAGAARRFPQFKLEAGMIALYQADAAYLAASACVIAQAELAHTLGADLLFETPVRRIEPLGDSVRVYTADRVYEAGKLIVTGGPWMGKLLGALDLPLPLQPTREQIVFFEPHDQVLFTLERCPVFIFHSPTWFYGLPNVDGSGVKVGIHCNNEPCDPDTVNRTPDNAYVERIAAWTRQYIPLAAGEVKEARVCLYTMTPDEHFVLDRHPAYPQIVFGAGFSGHGFKFGNLIGKLLADMALGNLISYDLSLFSIARFRQSV</sequence>
<protein>
    <submittedName>
        <fullName evidence="6">N-methyl-L-tryptophan oxidase</fullName>
    </submittedName>
</protein>
<dbReference type="InterPro" id="IPR036188">
    <property type="entry name" value="FAD/NAD-bd_sf"/>
</dbReference>
<comment type="caution">
    <text evidence="6">The sequence shown here is derived from an EMBL/GenBank/DDBJ whole genome shotgun (WGS) entry which is preliminary data.</text>
</comment>
<accession>A0A2M8P0A1</accession>
<organism evidence="6 7">
    <name type="scientific">Candidatus Thermofonsia Clade 1 bacterium</name>
    <dbReference type="NCBI Taxonomy" id="2364210"/>
    <lineage>
        <taxon>Bacteria</taxon>
        <taxon>Bacillati</taxon>
        <taxon>Chloroflexota</taxon>
        <taxon>Candidatus Thermofontia</taxon>
        <taxon>Candidatus Thermofonsia Clade 1</taxon>
    </lineage>
</organism>
<dbReference type="InterPro" id="IPR006076">
    <property type="entry name" value="FAD-dep_OxRdtase"/>
</dbReference>
<dbReference type="InterPro" id="IPR045170">
    <property type="entry name" value="MTOX"/>
</dbReference>
<dbReference type="AlphaFoldDB" id="A0A2M8P0A1"/>
<dbReference type="PROSITE" id="PS00895">
    <property type="entry name" value="3_HYDROXYISOBUT_DH"/>
    <property type="match status" value="1"/>
</dbReference>
<feature type="domain" description="FAD dependent oxidoreductase" evidence="5">
    <location>
        <begin position="57"/>
        <end position="407"/>
    </location>
</feature>
<dbReference type="EMBL" id="PGTK01000005">
    <property type="protein sequence ID" value="PJF30975.1"/>
    <property type="molecule type" value="Genomic_DNA"/>
</dbReference>